<dbReference type="PROSITE" id="PS01011">
    <property type="entry name" value="FOLYLPOLYGLU_SYNT_1"/>
    <property type="match status" value="1"/>
</dbReference>
<feature type="domain" description="Mur ligase C-terminal" evidence="12">
    <location>
        <begin position="309"/>
        <end position="425"/>
    </location>
</feature>
<evidence type="ECO:0000259" key="12">
    <source>
        <dbReference type="Pfam" id="PF02875"/>
    </source>
</evidence>
<dbReference type="PANTHER" id="PTHR11136">
    <property type="entry name" value="FOLYLPOLYGLUTAMATE SYNTHASE-RELATED"/>
    <property type="match status" value="1"/>
</dbReference>
<evidence type="ECO:0000256" key="10">
    <source>
        <dbReference type="ARBA" id="ARBA00047493"/>
    </source>
</evidence>
<gene>
    <name evidence="14" type="ORF">GTI89_10210</name>
</gene>
<proteinExistence type="inferred from homology"/>
<dbReference type="SUPFAM" id="SSF53623">
    <property type="entry name" value="MurD-like peptide ligases, catalytic domain"/>
    <property type="match status" value="1"/>
</dbReference>
<evidence type="ECO:0000256" key="2">
    <source>
        <dbReference type="ARBA" id="ARBA00008276"/>
    </source>
</evidence>
<keyword evidence="8" id="KW-0460">Magnesium</keyword>
<keyword evidence="7 11" id="KW-0067">ATP-binding</keyword>
<dbReference type="FunFam" id="3.40.1190.10:FF:000011">
    <property type="entry name" value="Folylpolyglutamate synthase/dihydrofolate synthase"/>
    <property type="match status" value="1"/>
</dbReference>
<dbReference type="PIRSF" id="PIRSF001563">
    <property type="entry name" value="Folylpolyglu_synth"/>
    <property type="match status" value="1"/>
</dbReference>
<dbReference type="NCBIfam" id="TIGR01499">
    <property type="entry name" value="folC"/>
    <property type="match status" value="1"/>
</dbReference>
<evidence type="ECO:0000256" key="4">
    <source>
        <dbReference type="ARBA" id="ARBA00022598"/>
    </source>
</evidence>
<sequence>MFKTGDEAVRWIHSRKKFGSRPGLIRVNELLKLCGHPEKNSIGIHIAGTNGKGSTVTYLRCLLEMQKLAVGTFTSPYIESFYERISINGKAISAEEFVQLANEFRPLVDSMDEDTRYQGITEFEILTAMAFSYFQKHADIAIFEAGIGGKWDSTNVFIPILTAITTIGLDHTDILGETEEEIALQKAGIIKKNIPIVTGNISQNAVKIIEEVASKKNAPLSKKNTSYQVHYVKQSPESHSPKDSISGEMFHFENEDFQFLNLRIPLCGKYQVENAATALQLFLLYCQQQNKAIQKESIQKALEKARWPGRMEKISSQPTIIIDGAHNPHAIKEFVDTVTEKFQQGKKYILFSALTTKNSRKMIRQMQQIPNNCLIITTFDYPKALKKEDLVRENSQFKYYQEWQQGIKEIVAKMGSKDTLFITGSLYFVSQVRTYLLDDRRCLEGI</sequence>
<comment type="cofactor">
    <cofactor evidence="1">
        <name>Mg(2+)</name>
        <dbReference type="ChEBI" id="CHEBI:18420"/>
    </cofactor>
</comment>
<dbReference type="Gene3D" id="3.90.190.20">
    <property type="entry name" value="Mur ligase, C-terminal domain"/>
    <property type="match status" value="1"/>
</dbReference>
<dbReference type="Pfam" id="PF08245">
    <property type="entry name" value="Mur_ligase_M"/>
    <property type="match status" value="1"/>
</dbReference>
<keyword evidence="5" id="KW-0479">Metal-binding</keyword>
<evidence type="ECO:0000256" key="6">
    <source>
        <dbReference type="ARBA" id="ARBA00022741"/>
    </source>
</evidence>
<evidence type="ECO:0000313" key="15">
    <source>
        <dbReference type="Proteomes" id="UP000439965"/>
    </source>
</evidence>
<organism evidence="14 15">
    <name type="scientific">Enterococcus gallinarum</name>
    <dbReference type="NCBI Taxonomy" id="1353"/>
    <lineage>
        <taxon>Bacteria</taxon>
        <taxon>Bacillati</taxon>
        <taxon>Bacillota</taxon>
        <taxon>Bacilli</taxon>
        <taxon>Lactobacillales</taxon>
        <taxon>Enterococcaceae</taxon>
        <taxon>Enterococcus</taxon>
    </lineage>
</organism>
<dbReference type="GO" id="GO:0008841">
    <property type="term" value="F:dihydrofolate synthase activity"/>
    <property type="evidence" value="ECO:0007669"/>
    <property type="project" value="TreeGrafter"/>
</dbReference>
<comment type="similarity">
    <text evidence="2 11">Belongs to the folylpolyglutamate synthase family.</text>
</comment>
<dbReference type="AlphaFoldDB" id="A0A6I4XKV6"/>
<evidence type="ECO:0000256" key="7">
    <source>
        <dbReference type="ARBA" id="ARBA00022840"/>
    </source>
</evidence>
<reference evidence="14 15" key="1">
    <citation type="submission" date="2019-04" db="EMBL/GenBank/DDBJ databases">
        <title>Step-wise assembly of the neonatal virome modulated by breast feeding.</title>
        <authorList>
            <person name="Liang G."/>
            <person name="Bushman F."/>
        </authorList>
    </citation>
    <scope>NUCLEOTIDE SEQUENCE [LARGE SCALE GENOMIC DNA]</scope>
    <source>
        <strain evidence="14 15">E3404</strain>
    </source>
</reference>
<accession>A0A6I4XKV6</accession>
<keyword evidence="4 11" id="KW-0436">Ligase</keyword>
<dbReference type="InterPro" id="IPR018109">
    <property type="entry name" value="Folylpolyglutamate_synth_CS"/>
</dbReference>
<name>A0A6I4XKV6_ENTGA</name>
<keyword evidence="6 11" id="KW-0547">Nucleotide-binding</keyword>
<evidence type="ECO:0000313" key="14">
    <source>
        <dbReference type="EMBL" id="MXS26431.1"/>
    </source>
</evidence>
<dbReference type="InterPro" id="IPR001645">
    <property type="entry name" value="Folylpolyglutamate_synth"/>
</dbReference>
<dbReference type="GO" id="GO:0046872">
    <property type="term" value="F:metal ion binding"/>
    <property type="evidence" value="ECO:0007669"/>
    <property type="project" value="UniProtKB-KW"/>
</dbReference>
<dbReference type="GO" id="GO:0005737">
    <property type="term" value="C:cytoplasm"/>
    <property type="evidence" value="ECO:0007669"/>
    <property type="project" value="TreeGrafter"/>
</dbReference>
<dbReference type="InterPro" id="IPR036565">
    <property type="entry name" value="Mur-like_cat_sf"/>
</dbReference>
<evidence type="ECO:0000256" key="8">
    <source>
        <dbReference type="ARBA" id="ARBA00022842"/>
    </source>
</evidence>
<dbReference type="Proteomes" id="UP000439965">
    <property type="component" value="Unassembled WGS sequence"/>
</dbReference>
<dbReference type="SUPFAM" id="SSF53244">
    <property type="entry name" value="MurD-like peptide ligases, peptide-binding domain"/>
    <property type="match status" value="1"/>
</dbReference>
<protein>
    <recommendedName>
        <fullName evidence="3">tetrahydrofolate synthase</fullName>
        <ecNumber evidence="3">6.3.2.17</ecNumber>
    </recommendedName>
    <alternativeName>
        <fullName evidence="9">Tetrahydrofolylpolyglutamate synthase</fullName>
    </alternativeName>
</protein>
<dbReference type="GO" id="GO:0004326">
    <property type="term" value="F:tetrahydrofolylpolyglutamate synthase activity"/>
    <property type="evidence" value="ECO:0007669"/>
    <property type="project" value="UniProtKB-EC"/>
</dbReference>
<evidence type="ECO:0000256" key="5">
    <source>
        <dbReference type="ARBA" id="ARBA00022723"/>
    </source>
</evidence>
<evidence type="ECO:0000259" key="13">
    <source>
        <dbReference type="Pfam" id="PF08245"/>
    </source>
</evidence>
<feature type="domain" description="Mur ligase central" evidence="13">
    <location>
        <begin position="46"/>
        <end position="279"/>
    </location>
</feature>
<comment type="catalytic activity">
    <reaction evidence="10">
        <text>(6S)-5,6,7,8-tetrahydrofolyl-(gamma-L-Glu)(n) + L-glutamate + ATP = (6S)-5,6,7,8-tetrahydrofolyl-(gamma-L-Glu)(n+1) + ADP + phosphate + H(+)</text>
        <dbReference type="Rhea" id="RHEA:10580"/>
        <dbReference type="Rhea" id="RHEA-COMP:14738"/>
        <dbReference type="Rhea" id="RHEA-COMP:14740"/>
        <dbReference type="ChEBI" id="CHEBI:15378"/>
        <dbReference type="ChEBI" id="CHEBI:29985"/>
        <dbReference type="ChEBI" id="CHEBI:30616"/>
        <dbReference type="ChEBI" id="CHEBI:43474"/>
        <dbReference type="ChEBI" id="CHEBI:141005"/>
        <dbReference type="ChEBI" id="CHEBI:456216"/>
        <dbReference type="EC" id="6.3.2.17"/>
    </reaction>
</comment>
<dbReference type="InterPro" id="IPR013221">
    <property type="entry name" value="Mur_ligase_cen"/>
</dbReference>
<evidence type="ECO:0000256" key="3">
    <source>
        <dbReference type="ARBA" id="ARBA00013025"/>
    </source>
</evidence>
<dbReference type="EMBL" id="WVTI01000008">
    <property type="protein sequence ID" value="MXS26431.1"/>
    <property type="molecule type" value="Genomic_DNA"/>
</dbReference>
<dbReference type="EC" id="6.3.2.17" evidence="3"/>
<dbReference type="InterPro" id="IPR036615">
    <property type="entry name" value="Mur_ligase_C_dom_sf"/>
</dbReference>
<evidence type="ECO:0000256" key="1">
    <source>
        <dbReference type="ARBA" id="ARBA00001946"/>
    </source>
</evidence>
<evidence type="ECO:0000256" key="9">
    <source>
        <dbReference type="ARBA" id="ARBA00030592"/>
    </source>
</evidence>
<dbReference type="InterPro" id="IPR004101">
    <property type="entry name" value="Mur_ligase_C"/>
</dbReference>
<dbReference type="PANTHER" id="PTHR11136:SF0">
    <property type="entry name" value="DIHYDROFOLATE SYNTHETASE-RELATED"/>
    <property type="match status" value="1"/>
</dbReference>
<evidence type="ECO:0000256" key="11">
    <source>
        <dbReference type="PIRNR" id="PIRNR001563"/>
    </source>
</evidence>
<dbReference type="GO" id="GO:0005524">
    <property type="term" value="F:ATP binding"/>
    <property type="evidence" value="ECO:0007669"/>
    <property type="project" value="UniProtKB-KW"/>
</dbReference>
<comment type="caution">
    <text evidence="14">The sequence shown here is derived from an EMBL/GenBank/DDBJ whole genome shotgun (WGS) entry which is preliminary data.</text>
</comment>
<dbReference type="Gene3D" id="3.40.1190.10">
    <property type="entry name" value="Mur-like, catalytic domain"/>
    <property type="match status" value="1"/>
</dbReference>
<dbReference type="Pfam" id="PF02875">
    <property type="entry name" value="Mur_ligase_C"/>
    <property type="match status" value="1"/>
</dbReference>